<dbReference type="Gene3D" id="3.50.50.60">
    <property type="entry name" value="FAD/NAD(P)-binding domain"/>
    <property type="match status" value="1"/>
</dbReference>
<dbReference type="Proteomes" id="UP000192713">
    <property type="component" value="Unassembled WGS sequence"/>
</dbReference>
<organism evidence="1 2">
    <name type="scientific">Mycolicibacter kumamotonensis</name>
    <dbReference type="NCBI Taxonomy" id="354243"/>
    <lineage>
        <taxon>Bacteria</taxon>
        <taxon>Bacillati</taxon>
        <taxon>Actinomycetota</taxon>
        <taxon>Actinomycetes</taxon>
        <taxon>Mycobacteriales</taxon>
        <taxon>Mycobacteriaceae</taxon>
        <taxon>Mycolicibacter</taxon>
    </lineage>
</organism>
<protein>
    <recommendedName>
        <fullName evidence="3">FAD-dependent oxidoreductase</fullName>
    </recommendedName>
</protein>
<dbReference type="SUPFAM" id="SSF51905">
    <property type="entry name" value="FAD/NAD(P)-binding domain"/>
    <property type="match status" value="1"/>
</dbReference>
<accession>A0A1X0ED28</accession>
<proteinExistence type="predicted"/>
<name>A0A1X0ED28_9MYCO</name>
<dbReference type="AlphaFoldDB" id="A0A1X0ED28"/>
<comment type="caution">
    <text evidence="1">The sequence shown here is derived from an EMBL/GenBank/DDBJ whole genome shotgun (WGS) entry which is preliminary data.</text>
</comment>
<evidence type="ECO:0000313" key="1">
    <source>
        <dbReference type="EMBL" id="ORA82603.1"/>
    </source>
</evidence>
<reference evidence="1 2" key="1">
    <citation type="submission" date="2017-02" db="EMBL/GenBank/DDBJ databases">
        <title>The new phylogeny of genus Mycobacterium.</title>
        <authorList>
            <person name="Tortoli E."/>
            <person name="Trovato A."/>
            <person name="Cirillo D.M."/>
        </authorList>
    </citation>
    <scope>NUCLEOTIDE SEQUENCE [LARGE SCALE GENOMIC DNA]</scope>
    <source>
        <strain evidence="1 2">DSM 45093</strain>
    </source>
</reference>
<dbReference type="EMBL" id="MVHU01000003">
    <property type="protein sequence ID" value="ORA82603.1"/>
    <property type="molecule type" value="Genomic_DNA"/>
</dbReference>
<gene>
    <name evidence="1" type="ORF">BST28_03465</name>
</gene>
<sequence>MYRGSLASGEGLTLGESRTAAVVLGAGMAGLLAARVASEFYESVTVVDRDRLPDQPVHRRGVPQGRHLHSFLSRGTGILGELFPGILDDLAAAGAVVIDNADLSGRYARIGRHELNRTGRLADPRALAVYSASRPFVEFHLRRRVDKLGNVAFLDGHEAVAPVVACGIVSGVRITNRRNRLTQNLHADLLIDATGRAARTTEFIAGHGFGCVPEQRLDAKWGYSSQLLRIPPGRIADRFVFIDQGRAEPGLLMVAYEQDTWMLSVARHGDYGSPPADFTAMLAAAKQILPPAVMAALREATPVGDIAVSRDTGALWHRYDRMPRFPAGLVVIGDGLCRLNPLHGQGMTMAALEALALRDCLRQHGPDLPHRFFRAAADQVAPIWVMNAAHDSPSDRRHPVRHRLNRWFADAAATAASRDIAVTERFLRVRNLLDPPSRLRDPVLLWRILRANLPAARKTARRARARTQLAALAPVPTAGGSHA</sequence>
<dbReference type="PANTHER" id="PTHR43422:SF3">
    <property type="entry name" value="THIAMINE THIAZOLE SYNTHASE"/>
    <property type="match status" value="1"/>
</dbReference>
<dbReference type="PANTHER" id="PTHR43422">
    <property type="entry name" value="THIAMINE THIAZOLE SYNTHASE"/>
    <property type="match status" value="1"/>
</dbReference>
<evidence type="ECO:0000313" key="2">
    <source>
        <dbReference type="Proteomes" id="UP000192713"/>
    </source>
</evidence>
<evidence type="ECO:0008006" key="3">
    <source>
        <dbReference type="Google" id="ProtNLM"/>
    </source>
</evidence>
<dbReference type="InterPro" id="IPR036188">
    <property type="entry name" value="FAD/NAD-bd_sf"/>
</dbReference>